<accession>A0A7T8HLF4</accession>
<dbReference type="EMBL" id="CP045897">
    <property type="protein sequence ID" value="QQP51645.1"/>
    <property type="molecule type" value="Genomic_DNA"/>
</dbReference>
<sequence length="80" mass="9502">AAVTVKNRVMLEVFGFQNGKGIHRRHLSPITWRYDPHSQCYSGYFVHCPRPSHHDLNQQHQWPPLRFDSVRPLLVWNRQG</sequence>
<proteinExistence type="predicted"/>
<protein>
    <submittedName>
        <fullName evidence="1">Uncharacterized protein</fullName>
    </submittedName>
</protein>
<dbReference type="AlphaFoldDB" id="A0A7T8HLF4"/>
<keyword evidence="2" id="KW-1185">Reference proteome</keyword>
<name>A0A7T8HLF4_CALRO</name>
<evidence type="ECO:0000313" key="2">
    <source>
        <dbReference type="Proteomes" id="UP000595437"/>
    </source>
</evidence>
<reference evidence="2" key="1">
    <citation type="submission" date="2021-01" db="EMBL/GenBank/DDBJ databases">
        <title>Caligus Genome Assembly.</title>
        <authorList>
            <person name="Gallardo-Escarate C."/>
        </authorList>
    </citation>
    <scope>NUCLEOTIDE SEQUENCE [LARGE SCALE GENOMIC DNA]</scope>
</reference>
<evidence type="ECO:0000313" key="1">
    <source>
        <dbReference type="EMBL" id="QQP51645.1"/>
    </source>
</evidence>
<dbReference type="Proteomes" id="UP000595437">
    <property type="component" value="Chromosome 8"/>
</dbReference>
<feature type="non-terminal residue" evidence="1">
    <location>
        <position position="1"/>
    </location>
</feature>
<organism evidence="1 2">
    <name type="scientific">Caligus rogercresseyi</name>
    <name type="common">Sea louse</name>
    <dbReference type="NCBI Taxonomy" id="217165"/>
    <lineage>
        <taxon>Eukaryota</taxon>
        <taxon>Metazoa</taxon>
        <taxon>Ecdysozoa</taxon>
        <taxon>Arthropoda</taxon>
        <taxon>Crustacea</taxon>
        <taxon>Multicrustacea</taxon>
        <taxon>Hexanauplia</taxon>
        <taxon>Copepoda</taxon>
        <taxon>Siphonostomatoida</taxon>
        <taxon>Caligidae</taxon>
        <taxon>Caligus</taxon>
    </lineage>
</organism>
<gene>
    <name evidence="1" type="ORF">FKW44_013069</name>
</gene>